<sequence length="280" mass="30446">MADKGKKGKQGAAPPPPAAAPPPPAAAPPPKDAKPGDQKEEAPPKIKSVQPKDQVGTRKGCRRYKWEFKDSNREFWVMGHAEVKILSLGCLIAAMVMFTGTTVHPLLTLVITMEVSIFSFFIIIHTFAIQRFMPFILWPITVSAGQRGAPQAGEPSQVLPERGLTSHVSSQTWAQHLWVGGAGAEKSPKKPSLGPEPLTHPMVKPQGLRFPRGSTLLGQRGGVATTFSPQPLCRLPLGRPPKRHPIPRMQRKKKQSSHKSVTSNENYFCKATSKAAPGLQ</sequence>
<feature type="compositionally biased region" description="Basic residues" evidence="1">
    <location>
        <begin position="240"/>
        <end position="257"/>
    </location>
</feature>
<keyword evidence="2 3" id="KW-0812">Transmembrane</keyword>
<feature type="compositionally biased region" description="Pro residues" evidence="1">
    <location>
        <begin position="13"/>
        <end position="30"/>
    </location>
</feature>
<feature type="compositionally biased region" description="Basic and acidic residues" evidence="1">
    <location>
        <begin position="31"/>
        <end position="44"/>
    </location>
</feature>
<dbReference type="EMBL" id="JABVXQ010000014">
    <property type="protein sequence ID" value="KAF6077085.1"/>
    <property type="molecule type" value="Genomic_DNA"/>
</dbReference>
<comment type="caution">
    <text evidence="3">The sequence shown here is derived from an EMBL/GenBank/DDBJ whole genome shotgun (WGS) entry which is preliminary data.</text>
</comment>
<evidence type="ECO:0000256" key="1">
    <source>
        <dbReference type="SAM" id="MobiDB-lite"/>
    </source>
</evidence>
<feature type="transmembrane region" description="Helical" evidence="2">
    <location>
        <begin position="83"/>
        <end position="100"/>
    </location>
</feature>
<evidence type="ECO:0000313" key="4">
    <source>
        <dbReference type="Proteomes" id="UP000664940"/>
    </source>
</evidence>
<feature type="region of interest" description="Disordered" evidence="1">
    <location>
        <begin position="183"/>
        <end position="207"/>
    </location>
</feature>
<reference evidence="3 4" key="1">
    <citation type="journal article" date="2020" name="Nature">
        <title>Six reference-quality genomes reveal evolution of bat adaptations.</title>
        <authorList>
            <person name="Jebb D."/>
            <person name="Huang Z."/>
            <person name="Pippel M."/>
            <person name="Hughes G.M."/>
            <person name="Lavrichenko K."/>
            <person name="Devanna P."/>
            <person name="Winkler S."/>
            <person name="Jermiin L.S."/>
            <person name="Skirmuntt E.C."/>
            <person name="Katzourakis A."/>
            <person name="Burkitt-Gray L."/>
            <person name="Ray D.A."/>
            <person name="Sullivan K.A.M."/>
            <person name="Roscito J.G."/>
            <person name="Kirilenko B.M."/>
            <person name="Davalos L.M."/>
            <person name="Corthals A.P."/>
            <person name="Power M.L."/>
            <person name="Jones G."/>
            <person name="Ransome R.D."/>
            <person name="Dechmann D.K.N."/>
            <person name="Locatelli A.G."/>
            <person name="Puechmaille S.J."/>
            <person name="Fedrigo O."/>
            <person name="Jarvis E.D."/>
            <person name="Hiller M."/>
            <person name="Vernes S.C."/>
            <person name="Myers E.W."/>
            <person name="Teeling E.C."/>
        </authorList>
    </citation>
    <scope>NUCLEOTIDE SEQUENCE [LARGE SCALE GENOMIC DNA]</scope>
    <source>
        <strain evidence="3">Bat1K_MPI-CBG_1</strain>
    </source>
</reference>
<dbReference type="Proteomes" id="UP000664940">
    <property type="component" value="Unassembled WGS sequence"/>
</dbReference>
<feature type="region of interest" description="Disordered" evidence="1">
    <location>
        <begin position="1"/>
        <end position="56"/>
    </location>
</feature>
<feature type="transmembrane region" description="Helical" evidence="2">
    <location>
        <begin position="106"/>
        <end position="129"/>
    </location>
</feature>
<name>A0A833YK16_9CHIR</name>
<feature type="region of interest" description="Disordered" evidence="1">
    <location>
        <begin position="227"/>
        <end position="280"/>
    </location>
</feature>
<keyword evidence="2" id="KW-0472">Membrane</keyword>
<accession>A0A833YK16</accession>
<evidence type="ECO:0000256" key="2">
    <source>
        <dbReference type="SAM" id="Phobius"/>
    </source>
</evidence>
<keyword evidence="2" id="KW-1133">Transmembrane helix</keyword>
<evidence type="ECO:0000313" key="3">
    <source>
        <dbReference type="EMBL" id="KAF6077085.1"/>
    </source>
</evidence>
<gene>
    <name evidence="3" type="ORF">HJG60_003007</name>
</gene>
<organism evidence="3 4">
    <name type="scientific">Phyllostomus discolor</name>
    <name type="common">pale spear-nosed bat</name>
    <dbReference type="NCBI Taxonomy" id="89673"/>
    <lineage>
        <taxon>Eukaryota</taxon>
        <taxon>Metazoa</taxon>
        <taxon>Chordata</taxon>
        <taxon>Craniata</taxon>
        <taxon>Vertebrata</taxon>
        <taxon>Euteleostomi</taxon>
        <taxon>Mammalia</taxon>
        <taxon>Eutheria</taxon>
        <taxon>Laurasiatheria</taxon>
        <taxon>Chiroptera</taxon>
        <taxon>Yangochiroptera</taxon>
        <taxon>Phyllostomidae</taxon>
        <taxon>Phyllostominae</taxon>
        <taxon>Phyllostomus</taxon>
    </lineage>
</organism>
<dbReference type="AlphaFoldDB" id="A0A833YK16"/>
<proteinExistence type="predicted"/>
<protein>
    <submittedName>
        <fullName evidence="3">CKLF like MARVEL transmembrane domain containing 2</fullName>
    </submittedName>
</protein>